<keyword evidence="1" id="KW-0812">Transmembrane</keyword>
<accession>A0ABR9B437</accession>
<keyword evidence="1" id="KW-1133">Transmembrane helix</keyword>
<evidence type="ECO:0000313" key="3">
    <source>
        <dbReference type="Proteomes" id="UP000634529"/>
    </source>
</evidence>
<gene>
    <name evidence="2" type="ORF">IFO66_22910</name>
</gene>
<organism evidence="2 3">
    <name type="scientific">Paenibacillus arenosi</name>
    <dbReference type="NCBI Taxonomy" id="2774142"/>
    <lineage>
        <taxon>Bacteria</taxon>
        <taxon>Bacillati</taxon>
        <taxon>Bacillota</taxon>
        <taxon>Bacilli</taxon>
        <taxon>Bacillales</taxon>
        <taxon>Paenibacillaceae</taxon>
        <taxon>Paenibacillus</taxon>
    </lineage>
</organism>
<feature type="transmembrane region" description="Helical" evidence="1">
    <location>
        <begin position="35"/>
        <end position="51"/>
    </location>
</feature>
<dbReference type="Proteomes" id="UP000634529">
    <property type="component" value="Unassembled WGS sequence"/>
</dbReference>
<feature type="transmembrane region" description="Helical" evidence="1">
    <location>
        <begin position="57"/>
        <end position="78"/>
    </location>
</feature>
<evidence type="ECO:0000256" key="1">
    <source>
        <dbReference type="SAM" id="Phobius"/>
    </source>
</evidence>
<proteinExistence type="predicted"/>
<protein>
    <submittedName>
        <fullName evidence="2">Uncharacterized protein</fullName>
    </submittedName>
</protein>
<reference evidence="2 3" key="1">
    <citation type="submission" date="2020-09" db="EMBL/GenBank/DDBJ databases">
        <title>Paenibacillus sp. CAU 1523 isolated from sand of Haeundae Beach.</title>
        <authorList>
            <person name="Kim W."/>
        </authorList>
    </citation>
    <scope>NUCLEOTIDE SEQUENCE [LARGE SCALE GENOMIC DNA]</scope>
    <source>
        <strain evidence="2 3">CAU 1523</strain>
    </source>
</reference>
<keyword evidence="1" id="KW-0472">Membrane</keyword>
<sequence length="85" mass="9867">MNIDLLILGIASLILVLSIYQMLKDKFKYRSLTSMGNVFFGLVTIFVNPGFRDNYQGLFYFFLVAFIVMGILSIYIYINSPRHEK</sequence>
<dbReference type="RefSeq" id="WP_192027337.1">
    <property type="nucleotide sequence ID" value="NZ_JACYTN010000038.1"/>
</dbReference>
<dbReference type="EMBL" id="JACYTN010000038">
    <property type="protein sequence ID" value="MBD8501129.1"/>
    <property type="molecule type" value="Genomic_DNA"/>
</dbReference>
<evidence type="ECO:0000313" key="2">
    <source>
        <dbReference type="EMBL" id="MBD8501129.1"/>
    </source>
</evidence>
<name>A0ABR9B437_9BACL</name>
<comment type="caution">
    <text evidence="2">The sequence shown here is derived from an EMBL/GenBank/DDBJ whole genome shotgun (WGS) entry which is preliminary data.</text>
</comment>
<feature type="transmembrane region" description="Helical" evidence="1">
    <location>
        <begin position="6"/>
        <end position="23"/>
    </location>
</feature>
<keyword evidence="3" id="KW-1185">Reference proteome</keyword>